<dbReference type="PANTHER" id="PTHR33142">
    <property type="entry name" value="CYCLIN-DEPENDENT PROTEIN KINASE INHIBITOR SMR13"/>
    <property type="match status" value="1"/>
</dbReference>
<proteinExistence type="predicted"/>
<protein>
    <submittedName>
        <fullName evidence="4">Uncharacterized protein</fullName>
    </submittedName>
</protein>
<reference evidence="4" key="1">
    <citation type="journal article" date="2013" name="J. Plant Res.">
        <title>Effect of fungi and light on seed germination of three Opuntia species from semiarid lands of central Mexico.</title>
        <authorList>
            <person name="Delgado-Sanchez P."/>
            <person name="Jimenez-Bremont J.F."/>
            <person name="Guerrero-Gonzalez Mde L."/>
            <person name="Flores J."/>
        </authorList>
    </citation>
    <scope>NUCLEOTIDE SEQUENCE</scope>
    <source>
        <tissue evidence="4">Cladode</tissue>
    </source>
</reference>
<name>A0A7C9CVQ5_OPUST</name>
<dbReference type="InterPro" id="IPR040389">
    <property type="entry name" value="SMR"/>
</dbReference>
<accession>A0A7C9CVQ5</accession>
<reference evidence="4" key="2">
    <citation type="submission" date="2020-07" db="EMBL/GenBank/DDBJ databases">
        <authorList>
            <person name="Vera ALvarez R."/>
            <person name="Arias-Moreno D.M."/>
            <person name="Jimenez-Jacinto V."/>
            <person name="Jimenez-Bremont J.F."/>
            <person name="Swaminathan K."/>
            <person name="Moose S.P."/>
            <person name="Guerrero-Gonzalez M.L."/>
            <person name="Marino-Ramirez L."/>
            <person name="Landsman D."/>
            <person name="Rodriguez-Kessler M."/>
            <person name="Delgado-Sanchez P."/>
        </authorList>
    </citation>
    <scope>NUCLEOTIDE SEQUENCE</scope>
    <source>
        <tissue evidence="4">Cladode</tissue>
    </source>
</reference>
<keyword evidence="2" id="KW-0131">Cell cycle</keyword>
<dbReference type="PANTHER" id="PTHR33142:SF89">
    <property type="entry name" value="CYCLIN-DEPENDENT PROTEIN KINASE INHIBITOR SMR2"/>
    <property type="match status" value="1"/>
</dbReference>
<evidence type="ECO:0000313" key="4">
    <source>
        <dbReference type="EMBL" id="MBA4626707.1"/>
    </source>
</evidence>
<dbReference type="GO" id="GO:0032875">
    <property type="term" value="P:regulation of DNA endoreduplication"/>
    <property type="evidence" value="ECO:0007669"/>
    <property type="project" value="InterPro"/>
</dbReference>
<evidence type="ECO:0000256" key="1">
    <source>
        <dbReference type="ARBA" id="ARBA00023013"/>
    </source>
</evidence>
<dbReference type="AlphaFoldDB" id="A0A7C9CVQ5"/>
<feature type="region of interest" description="Disordered" evidence="3">
    <location>
        <begin position="1"/>
        <end position="80"/>
    </location>
</feature>
<sequence length="125" mass="13958">MSTDLQFPTPPIPDRPFPPPSTPATDAEILQSDDLPAKSTPIGISTVDSDETDCPTTPTAVEHKIPVPTSPPPAPQKRRRVDFPACKRRLDFFDAAHTKEVEDFFTSRFAEIQSRRLLKRRCPCT</sequence>
<dbReference type="GO" id="GO:0004860">
    <property type="term" value="F:protein kinase inhibitor activity"/>
    <property type="evidence" value="ECO:0007669"/>
    <property type="project" value="UniProtKB-KW"/>
</dbReference>
<evidence type="ECO:0000256" key="2">
    <source>
        <dbReference type="ARBA" id="ARBA00023306"/>
    </source>
</evidence>
<dbReference type="EMBL" id="GISG01058211">
    <property type="protein sequence ID" value="MBA4626707.1"/>
    <property type="molecule type" value="Transcribed_RNA"/>
</dbReference>
<keyword evidence="1" id="KW-0649">Protein kinase inhibitor</keyword>
<evidence type="ECO:0000256" key="3">
    <source>
        <dbReference type="SAM" id="MobiDB-lite"/>
    </source>
</evidence>
<feature type="compositionally biased region" description="Pro residues" evidence="3">
    <location>
        <begin position="8"/>
        <end position="22"/>
    </location>
</feature>
<organism evidence="4">
    <name type="scientific">Opuntia streptacantha</name>
    <name type="common">Prickly pear cactus</name>
    <name type="synonym">Opuntia cardona</name>
    <dbReference type="NCBI Taxonomy" id="393608"/>
    <lineage>
        <taxon>Eukaryota</taxon>
        <taxon>Viridiplantae</taxon>
        <taxon>Streptophyta</taxon>
        <taxon>Embryophyta</taxon>
        <taxon>Tracheophyta</taxon>
        <taxon>Spermatophyta</taxon>
        <taxon>Magnoliopsida</taxon>
        <taxon>eudicotyledons</taxon>
        <taxon>Gunneridae</taxon>
        <taxon>Pentapetalae</taxon>
        <taxon>Caryophyllales</taxon>
        <taxon>Cactineae</taxon>
        <taxon>Cactaceae</taxon>
        <taxon>Opuntioideae</taxon>
        <taxon>Opuntia</taxon>
    </lineage>
</organism>